<reference evidence="1 2" key="1">
    <citation type="journal article" date="2018" name="Sci. Rep.">
        <title>Genomic signatures of local adaptation to the degree of environmental predictability in rotifers.</title>
        <authorList>
            <person name="Franch-Gras L."/>
            <person name="Hahn C."/>
            <person name="Garcia-Roger E.M."/>
            <person name="Carmona M.J."/>
            <person name="Serra M."/>
            <person name="Gomez A."/>
        </authorList>
    </citation>
    <scope>NUCLEOTIDE SEQUENCE [LARGE SCALE GENOMIC DNA]</scope>
    <source>
        <strain evidence="1">HYR1</strain>
    </source>
</reference>
<dbReference type="EMBL" id="REGN01013637">
    <property type="protein sequence ID" value="RMZ93668.1"/>
    <property type="molecule type" value="Genomic_DNA"/>
</dbReference>
<comment type="caution">
    <text evidence="1">The sequence shown here is derived from an EMBL/GenBank/DDBJ whole genome shotgun (WGS) entry which is preliminary data.</text>
</comment>
<evidence type="ECO:0000313" key="1">
    <source>
        <dbReference type="EMBL" id="RMZ93668.1"/>
    </source>
</evidence>
<name>A0A3M7P3N3_BRAPC</name>
<feature type="non-terminal residue" evidence="1">
    <location>
        <position position="158"/>
    </location>
</feature>
<dbReference type="Proteomes" id="UP000276133">
    <property type="component" value="Unassembled WGS sequence"/>
</dbReference>
<dbReference type="AlphaFoldDB" id="A0A3M7P3N3"/>
<accession>A0A3M7P3N3</accession>
<evidence type="ECO:0000313" key="2">
    <source>
        <dbReference type="Proteomes" id="UP000276133"/>
    </source>
</evidence>
<keyword evidence="2" id="KW-1185">Reference proteome</keyword>
<sequence length="158" mass="18177">MENTLEMNPSSLQKLTVSPDVLRVLAKTGFDIRVSITSGGTLVDLFDFIDRRCVGSIDDLFLIQEMIPIIEQLRKFLEPEETVSEKFTAPKPKDEVYKQLVSVLPRKRLHYTILTDKAKQLLGLLKDTDSKHIFRPVEDYLRSFQIEKIQSVVADRII</sequence>
<proteinExistence type="predicted"/>
<protein>
    <submittedName>
        <fullName evidence="1">Uncharacterized protein</fullName>
    </submittedName>
</protein>
<organism evidence="1 2">
    <name type="scientific">Brachionus plicatilis</name>
    <name type="common">Marine rotifer</name>
    <name type="synonym">Brachionus muelleri</name>
    <dbReference type="NCBI Taxonomy" id="10195"/>
    <lineage>
        <taxon>Eukaryota</taxon>
        <taxon>Metazoa</taxon>
        <taxon>Spiralia</taxon>
        <taxon>Gnathifera</taxon>
        <taxon>Rotifera</taxon>
        <taxon>Eurotatoria</taxon>
        <taxon>Monogononta</taxon>
        <taxon>Pseudotrocha</taxon>
        <taxon>Ploima</taxon>
        <taxon>Brachionidae</taxon>
        <taxon>Brachionus</taxon>
    </lineage>
</organism>
<gene>
    <name evidence="1" type="ORF">BpHYR1_052117</name>
</gene>